<comment type="caution">
    <text evidence="4">The sequence shown here is derived from an EMBL/GenBank/DDBJ whole genome shotgun (WGS) entry which is preliminary data.</text>
</comment>
<sequence>MKKRFGIDIDGTVTCPTSILPFLNKEFNLNVTLDDVKEYDLMPLVTVSEEEFSQWFSENEPVIYSQSPLAKGAKEVLKAWEKEHELYFISARGSHLLEVTSNWFTSNDLFYHHIELIGTHDKIEAAKTFGVDIFFEDKHDNAVMIHEECRIPVLLFDTPYNRDPLPEGVIRVHDWNEANKWVESWLKK</sequence>
<dbReference type="RefSeq" id="WP_132007657.1">
    <property type="nucleotide sequence ID" value="NZ_JABUHM010000005.1"/>
</dbReference>
<evidence type="ECO:0000256" key="3">
    <source>
        <dbReference type="PIRNR" id="PIRNR021362"/>
    </source>
</evidence>
<accession>A0A4R2BEM0</accession>
<dbReference type="GO" id="GO:0016787">
    <property type="term" value="F:hydrolase activity"/>
    <property type="evidence" value="ECO:0007669"/>
    <property type="project" value="UniProtKB-KW"/>
</dbReference>
<dbReference type="InterPro" id="IPR036412">
    <property type="entry name" value="HAD-like_sf"/>
</dbReference>
<protein>
    <recommendedName>
        <fullName evidence="3">Nucleotidase</fullName>
        <ecNumber evidence="3">3.1.3.-</ecNumber>
    </recommendedName>
</protein>
<dbReference type="EMBL" id="SLVV01000007">
    <property type="protein sequence ID" value="TCN24692.1"/>
    <property type="molecule type" value="Genomic_DNA"/>
</dbReference>
<dbReference type="Proteomes" id="UP000295689">
    <property type="component" value="Unassembled WGS sequence"/>
</dbReference>
<keyword evidence="5" id="KW-1185">Reference proteome</keyword>
<comment type="similarity">
    <text evidence="1 3">Belongs to the 5'(3')-deoxyribonucleotidase family.</text>
</comment>
<name>A0A4R2BEM0_9BACI</name>
<organism evidence="4 5">
    <name type="scientific">Mesobacillus foraminis</name>
    <dbReference type="NCBI Taxonomy" id="279826"/>
    <lineage>
        <taxon>Bacteria</taxon>
        <taxon>Bacillati</taxon>
        <taxon>Bacillota</taxon>
        <taxon>Bacilli</taxon>
        <taxon>Bacillales</taxon>
        <taxon>Bacillaceae</taxon>
        <taxon>Mesobacillus</taxon>
    </lineage>
</organism>
<evidence type="ECO:0000256" key="1">
    <source>
        <dbReference type="ARBA" id="ARBA00009589"/>
    </source>
</evidence>
<dbReference type="EC" id="3.1.3.-" evidence="3"/>
<dbReference type="InterPro" id="IPR023214">
    <property type="entry name" value="HAD_sf"/>
</dbReference>
<dbReference type="PIRSF" id="PIRSF021362">
    <property type="entry name" value="UCP021362_HAD"/>
    <property type="match status" value="1"/>
</dbReference>
<dbReference type="InterPro" id="IPR052419">
    <property type="entry name" value="5_3-deoxyribonucleotidase-like"/>
</dbReference>
<dbReference type="PANTHER" id="PTHR35134">
    <property type="entry name" value="NUCLEOTIDASE YQFW-RELATED"/>
    <property type="match status" value="1"/>
</dbReference>
<dbReference type="SUPFAM" id="SSF56784">
    <property type="entry name" value="HAD-like"/>
    <property type="match status" value="1"/>
</dbReference>
<dbReference type="Gene3D" id="3.40.50.1000">
    <property type="entry name" value="HAD superfamily/HAD-like"/>
    <property type="match status" value="1"/>
</dbReference>
<evidence type="ECO:0000256" key="2">
    <source>
        <dbReference type="ARBA" id="ARBA00022801"/>
    </source>
</evidence>
<keyword evidence="2 3" id="KW-0378">Hydrolase</keyword>
<proteinExistence type="inferred from homology"/>
<evidence type="ECO:0000313" key="5">
    <source>
        <dbReference type="Proteomes" id="UP000295689"/>
    </source>
</evidence>
<reference evidence="4 5" key="1">
    <citation type="journal article" date="2015" name="Stand. Genomic Sci.">
        <title>Genomic Encyclopedia of Bacterial and Archaeal Type Strains, Phase III: the genomes of soil and plant-associated and newly described type strains.</title>
        <authorList>
            <person name="Whitman W.B."/>
            <person name="Woyke T."/>
            <person name="Klenk H.P."/>
            <person name="Zhou Y."/>
            <person name="Lilburn T.G."/>
            <person name="Beck B.J."/>
            <person name="De Vos P."/>
            <person name="Vandamme P."/>
            <person name="Eisen J.A."/>
            <person name="Garrity G."/>
            <person name="Hugenholtz P."/>
            <person name="Kyrpides N.C."/>
        </authorList>
    </citation>
    <scope>NUCLEOTIDE SEQUENCE [LARGE SCALE GENOMIC DNA]</scope>
    <source>
        <strain evidence="4 5">CV53</strain>
    </source>
</reference>
<gene>
    <name evidence="4" type="ORF">EV146_107401</name>
</gene>
<dbReference type="InterPro" id="IPR009206">
    <property type="entry name" value="Nucleotidase_putative"/>
</dbReference>
<evidence type="ECO:0000313" key="4">
    <source>
        <dbReference type="EMBL" id="TCN24692.1"/>
    </source>
</evidence>
<dbReference type="PANTHER" id="PTHR35134:SF2">
    <property type="entry name" value="NUCLEOTIDASE YQFW-RELATED"/>
    <property type="match status" value="1"/>
</dbReference>
<dbReference type="AlphaFoldDB" id="A0A4R2BEM0"/>